<reference evidence="2 3" key="1">
    <citation type="journal article" date="2009" name="PLoS Genet.">
        <title>Alliance of proteomics and genomics to unravel the specificities of Sahara bacterium Deinococcus deserti.</title>
        <authorList>
            <person name="de Groot A."/>
            <person name="Dulermo R."/>
            <person name="Ortet P."/>
            <person name="Blanchard L."/>
            <person name="Guerin P."/>
            <person name="Fernandez B."/>
            <person name="Vacherie B."/>
            <person name="Dossat C."/>
            <person name="Jolivet E."/>
            <person name="Siguier P."/>
            <person name="Chandler M."/>
            <person name="Barakat M."/>
            <person name="Dedieu A."/>
            <person name="Barbe V."/>
            <person name="Heulin T."/>
            <person name="Sommer S."/>
            <person name="Achouak W."/>
            <person name="Armengaud J."/>
        </authorList>
    </citation>
    <scope>NUCLEOTIDE SEQUENCE [LARGE SCALE GENOMIC DNA]</scope>
    <source>
        <strain evidence="3">DSM 17065 / CIP 109153 / LMG 22923 / VCD115</strain>
    </source>
</reference>
<dbReference type="STRING" id="546414.Deide_01171"/>
<dbReference type="AlphaFoldDB" id="C1CY97"/>
<dbReference type="KEGG" id="ddr:Deide_01171"/>
<dbReference type="PaxDb" id="546414-Deide_01171"/>
<keyword evidence="1" id="KW-1133">Transmembrane helix</keyword>
<keyword evidence="3" id="KW-1185">Reference proteome</keyword>
<keyword evidence="1" id="KW-0472">Membrane</keyword>
<keyword evidence="1" id="KW-0812">Transmembrane</keyword>
<accession>C1CY97</accession>
<evidence type="ECO:0000313" key="3">
    <source>
        <dbReference type="Proteomes" id="UP000002208"/>
    </source>
</evidence>
<organism evidence="2 3">
    <name type="scientific">Deinococcus deserti (strain DSM 17065 / CIP 109153 / LMG 22923 / VCD115)</name>
    <dbReference type="NCBI Taxonomy" id="546414"/>
    <lineage>
        <taxon>Bacteria</taxon>
        <taxon>Thermotogati</taxon>
        <taxon>Deinococcota</taxon>
        <taxon>Deinococci</taxon>
        <taxon>Deinococcales</taxon>
        <taxon>Deinococcaceae</taxon>
        <taxon>Deinococcus</taxon>
    </lineage>
</organism>
<dbReference type="EMBL" id="CP001114">
    <property type="protein sequence ID" value="ACO44918.1"/>
    <property type="molecule type" value="Genomic_DNA"/>
</dbReference>
<evidence type="ECO:0000313" key="2">
    <source>
        <dbReference type="EMBL" id="ACO44918.1"/>
    </source>
</evidence>
<name>C1CY97_DEIDV</name>
<sequence>MSSSVSFASALIALAPLLAATFLAGSLTQLTRQLARPKAPPLRLALAQATAAGIAALSVSALLSAAVSPAPDPALLLAFACVTGWSGPRILSRLGGLIEKWLGLHGPDTRSLEESLAPDPGILAELQGSHAPEVSSPKG</sequence>
<feature type="transmembrane region" description="Helical" evidence="1">
    <location>
        <begin position="6"/>
        <end position="24"/>
    </location>
</feature>
<protein>
    <recommendedName>
        <fullName evidence="4">Holin</fullName>
    </recommendedName>
</protein>
<evidence type="ECO:0000256" key="1">
    <source>
        <dbReference type="SAM" id="Phobius"/>
    </source>
</evidence>
<gene>
    <name evidence="2" type="ordered locus">Deide_01171</name>
</gene>
<dbReference type="OrthoDB" id="72166at2"/>
<evidence type="ECO:0008006" key="4">
    <source>
        <dbReference type="Google" id="ProtNLM"/>
    </source>
</evidence>
<dbReference type="HOGENOM" id="CLU_153091_0_0_0"/>
<proteinExistence type="predicted"/>
<dbReference type="RefSeq" id="WP_012692041.1">
    <property type="nucleotide sequence ID" value="NC_012526.1"/>
</dbReference>
<dbReference type="Proteomes" id="UP000002208">
    <property type="component" value="Chromosome"/>
</dbReference>